<organism evidence="2">
    <name type="scientific">Menopon gallinae</name>
    <name type="common">poultry shaft louse</name>
    <dbReference type="NCBI Taxonomy" id="328185"/>
    <lineage>
        <taxon>Eukaryota</taxon>
        <taxon>Metazoa</taxon>
        <taxon>Ecdysozoa</taxon>
        <taxon>Arthropoda</taxon>
        <taxon>Hexapoda</taxon>
        <taxon>Insecta</taxon>
        <taxon>Pterygota</taxon>
        <taxon>Neoptera</taxon>
        <taxon>Paraneoptera</taxon>
        <taxon>Psocodea</taxon>
        <taxon>Troctomorpha</taxon>
        <taxon>Phthiraptera</taxon>
        <taxon>Amblycera</taxon>
        <taxon>Menoponidae</taxon>
        <taxon>Menopon</taxon>
    </lineage>
</organism>
<proteinExistence type="inferred from homology"/>
<evidence type="ECO:0000313" key="2">
    <source>
        <dbReference type="EMBL" id="KAL0267603.1"/>
    </source>
</evidence>
<dbReference type="AlphaFoldDB" id="A0AAW2HDL1"/>
<gene>
    <name evidence="2" type="ORF">PYX00_009830</name>
</gene>
<dbReference type="PANTHER" id="PTHR21024">
    <property type="entry name" value="GROWTH HORMONE-INDUCIBLE SOLUBLE PROTEIN-RELATED"/>
    <property type="match status" value="1"/>
</dbReference>
<dbReference type="InterPro" id="IPR045296">
    <property type="entry name" value="Complex1_LYR_ETFRF1_LYRM5"/>
</dbReference>
<dbReference type="InterPro" id="IPR052000">
    <property type="entry name" value="ETFRF1"/>
</dbReference>
<dbReference type="PANTHER" id="PTHR21024:SF0">
    <property type="entry name" value="ELECTRON TRANSFER FLAVOPROTEIN REGULATORY FACTOR 1"/>
    <property type="match status" value="1"/>
</dbReference>
<accession>A0AAW2HDL1</accession>
<reference evidence="2" key="1">
    <citation type="journal article" date="2024" name="Gigascience">
        <title>Chromosome-level genome of the poultry shaft louse Menopon gallinae provides insight into the host-switching and adaptive evolution of parasitic lice.</title>
        <authorList>
            <person name="Xu Y."/>
            <person name="Ma L."/>
            <person name="Liu S."/>
            <person name="Liang Y."/>
            <person name="Liu Q."/>
            <person name="He Z."/>
            <person name="Tian L."/>
            <person name="Duan Y."/>
            <person name="Cai W."/>
            <person name="Li H."/>
            <person name="Song F."/>
        </authorList>
    </citation>
    <scope>NUCLEOTIDE SEQUENCE</scope>
    <source>
        <strain evidence="2">Cailab_2023a</strain>
    </source>
</reference>
<dbReference type="GO" id="GO:0090324">
    <property type="term" value="P:negative regulation of oxidative phosphorylation"/>
    <property type="evidence" value="ECO:0007669"/>
    <property type="project" value="InterPro"/>
</dbReference>
<dbReference type="Pfam" id="PF13233">
    <property type="entry name" value="Complex1_LYR_2"/>
    <property type="match status" value="1"/>
</dbReference>
<sequence length="84" mass="10175">MGRDYPLGYEYFRSRCYRVFLKNSKETDPAKIDQMIKHGEFVIKELEALYMLKKYRTLKSRYYSAEDNAKFDELMLKINKMAQN</sequence>
<protein>
    <recommendedName>
        <fullName evidence="3">LYR motif-containing protein 5</fullName>
    </recommendedName>
</protein>
<name>A0AAW2HDL1_9NEOP</name>
<comment type="similarity">
    <text evidence="1">Belongs to the complex I LYR family.</text>
</comment>
<dbReference type="GO" id="GO:0022904">
    <property type="term" value="P:respiratory electron transport chain"/>
    <property type="evidence" value="ECO:0007669"/>
    <property type="project" value="TreeGrafter"/>
</dbReference>
<dbReference type="CDD" id="cd20265">
    <property type="entry name" value="Complex1_LYR_ETFRF1_LYRM5"/>
    <property type="match status" value="1"/>
</dbReference>
<dbReference type="EMBL" id="JARGDH010000005">
    <property type="protein sequence ID" value="KAL0267603.1"/>
    <property type="molecule type" value="Genomic_DNA"/>
</dbReference>
<evidence type="ECO:0008006" key="3">
    <source>
        <dbReference type="Google" id="ProtNLM"/>
    </source>
</evidence>
<evidence type="ECO:0000256" key="1">
    <source>
        <dbReference type="ARBA" id="ARBA00009508"/>
    </source>
</evidence>
<dbReference type="GO" id="GO:0005739">
    <property type="term" value="C:mitochondrion"/>
    <property type="evidence" value="ECO:0007669"/>
    <property type="project" value="TreeGrafter"/>
</dbReference>
<comment type="caution">
    <text evidence="2">The sequence shown here is derived from an EMBL/GenBank/DDBJ whole genome shotgun (WGS) entry which is preliminary data.</text>
</comment>